<dbReference type="GeneID" id="36318735"/>
<dbReference type="VEuPathDB" id="MicrosporidiaDB:NCER_102159"/>
<dbReference type="VEuPathDB" id="MicrosporidiaDB:G9O61_00g009890"/>
<dbReference type="RefSeq" id="XP_024329830.1">
    <property type="nucleotide sequence ID" value="XM_024473838.1"/>
</dbReference>
<gene>
    <name evidence="1" type="ORF">AAJ76_1200002186</name>
</gene>
<evidence type="ECO:0000313" key="1">
    <source>
        <dbReference type="EMBL" id="KKO74088.1"/>
    </source>
</evidence>
<dbReference type="OrthoDB" id="10569839at2759"/>
<dbReference type="VEuPathDB" id="MicrosporidiaDB:AAJ76_1200002186"/>
<protein>
    <submittedName>
        <fullName evidence="1">Uncharacterized protein</fullName>
    </submittedName>
</protein>
<reference evidence="1 2" key="1">
    <citation type="journal article" date="2015" name="Environ. Microbiol.">
        <title>Genome analyses suggest the presence of polyploidy and recent human-driven expansions in eight global populations of the honeybee pathogen Nosema ceranae.</title>
        <authorList>
            <person name="Pelin A."/>
            <person name="Selman M."/>
            <person name="Aris-Brosou S."/>
            <person name="Farinelli L."/>
            <person name="Corradi N."/>
        </authorList>
    </citation>
    <scope>NUCLEOTIDE SEQUENCE [LARGE SCALE GENOMIC DNA]</scope>
    <source>
        <strain evidence="1 2">PA08 1199</strain>
    </source>
</reference>
<comment type="caution">
    <text evidence="1">The sequence shown here is derived from an EMBL/GenBank/DDBJ whole genome shotgun (WGS) entry which is preliminary data.</text>
</comment>
<accession>A0A0F9WLZ4</accession>
<name>A0A0F9WLZ4_9MICR</name>
<keyword evidence="2" id="KW-1185">Reference proteome</keyword>
<proteinExistence type="predicted"/>
<sequence>MTENFFLKEVIDKIENKDMIDIFKKYLSNEDVCCSTLQLIIKENEKLKKHEDIFIEAHKLFVASQRMLDDLACKDITPYENRDMDVVMCFTFYAGVCTILKKHLPEDLCEKILDIYEEANLRMNVPRDNEEENEVFFFILREYFTKFYVPLRLISCKVNINEYDFGFVYYKEVLKEDNVPNFILKKMSGNKIEIKLAQEVLALCMKNE</sequence>
<dbReference type="Proteomes" id="UP000034350">
    <property type="component" value="Unassembled WGS sequence"/>
</dbReference>
<dbReference type="EMBL" id="JPQZ01000120">
    <property type="protein sequence ID" value="KKO74088.1"/>
    <property type="molecule type" value="Genomic_DNA"/>
</dbReference>
<evidence type="ECO:0000313" key="2">
    <source>
        <dbReference type="Proteomes" id="UP000034350"/>
    </source>
</evidence>
<dbReference type="AlphaFoldDB" id="A0A0F9WLZ4"/>
<organism evidence="1 2">
    <name type="scientific">Vairimorpha ceranae</name>
    <dbReference type="NCBI Taxonomy" id="40302"/>
    <lineage>
        <taxon>Eukaryota</taxon>
        <taxon>Fungi</taxon>
        <taxon>Fungi incertae sedis</taxon>
        <taxon>Microsporidia</taxon>
        <taxon>Nosematidae</taxon>
        <taxon>Vairimorpha</taxon>
    </lineage>
</organism>